<dbReference type="OrthoDB" id="9806127at2"/>
<dbReference type="Proteomes" id="UP000217182">
    <property type="component" value="Chromosome"/>
</dbReference>
<feature type="transmembrane region" description="Helical" evidence="7">
    <location>
        <begin position="150"/>
        <end position="179"/>
    </location>
</feature>
<dbReference type="InterPro" id="IPR003593">
    <property type="entry name" value="AAA+_ATPase"/>
</dbReference>
<dbReference type="AlphaFoldDB" id="A0A250AX48"/>
<keyword evidence="2 7" id="KW-0812">Transmembrane</keyword>
<keyword evidence="3" id="KW-0547">Nucleotide-binding</keyword>
<feature type="domain" description="ABC transmembrane type-1" evidence="10">
    <location>
        <begin position="24"/>
        <end position="308"/>
    </location>
</feature>
<dbReference type="SMART" id="SM00382">
    <property type="entry name" value="AAA"/>
    <property type="match status" value="1"/>
</dbReference>
<dbReference type="InterPro" id="IPR003439">
    <property type="entry name" value="ABC_transporter-like_ATP-bd"/>
</dbReference>
<dbReference type="PANTHER" id="PTHR24221:SF654">
    <property type="entry name" value="ATP-BINDING CASSETTE SUB-FAMILY B MEMBER 6"/>
    <property type="match status" value="1"/>
</dbReference>
<dbReference type="InterPro" id="IPR036640">
    <property type="entry name" value="ABC1_TM_sf"/>
</dbReference>
<dbReference type="InterPro" id="IPR027417">
    <property type="entry name" value="P-loop_NTPase"/>
</dbReference>
<keyword evidence="4" id="KW-0067">ATP-binding</keyword>
<dbReference type="InterPro" id="IPR000210">
    <property type="entry name" value="BTB/POZ_dom"/>
</dbReference>
<feature type="domain" description="ABC transporter" evidence="9">
    <location>
        <begin position="341"/>
        <end position="577"/>
    </location>
</feature>
<dbReference type="InterPro" id="IPR039421">
    <property type="entry name" value="Type_1_exporter"/>
</dbReference>
<sequence>MEKFLFLCKFFKESSSNIAKRQFITIISISIVTTLLFSVQPVIMSHLVNTVETKEFGLSLAVIMLAISYIALMSMRKLSAALNFILITSLRNKIIISITDSYFKSLFNSNKMNKNENTGDITQRLNQAVDEMTTLLRNISHNLLPPLLQLLFSISIILVSGDLIVALLFIVYFFIYLYAKKTLNPKIVSLYSDFYSSSVKKYSIITDSVKNLDAVRVCNTYGFLFERYKRLLDSIEEKHERLLKADFRFLLIESVLNIFFFGTSFLLSLYRVINQDITLGHFVMISSYIMLLAGPLENIGSMYTAMQKSTASLYDFINEMRGATGKILCTRKVTPCENISITLSDILFSYEKNDTYAISDMNIVLLNPGFYTLTGPSGAGKSTLAKLIAGELPPDSGNIYFNHVETRELSDEERAEIIFHVSQNDYIFMDTLRFNLQIACPSASDEKLLAALKLAQLNDIPCNDPAALLDIKIGDNGMTLSGGQRQRLSLARLFLRQPQVIILDEVTSSLDMVNEREVLKNIKAAYPLSIVINISHRRSTFDYSDEIIVLDQDGIVDRGDLASLANRNIYIQSILHKNLSDAAG</sequence>
<dbReference type="PROSITE" id="PS00211">
    <property type="entry name" value="ABC_TRANSPORTER_1"/>
    <property type="match status" value="1"/>
</dbReference>
<dbReference type="Gene3D" id="3.40.50.300">
    <property type="entry name" value="P-loop containing nucleotide triphosphate hydrolases"/>
    <property type="match status" value="1"/>
</dbReference>
<organism evidence="11 12">
    <name type="scientific">Gibbsiella quercinecans</name>
    <dbReference type="NCBI Taxonomy" id="929813"/>
    <lineage>
        <taxon>Bacteria</taxon>
        <taxon>Pseudomonadati</taxon>
        <taxon>Pseudomonadota</taxon>
        <taxon>Gammaproteobacteria</taxon>
        <taxon>Enterobacterales</taxon>
        <taxon>Yersiniaceae</taxon>
        <taxon>Gibbsiella</taxon>
    </lineage>
</organism>
<dbReference type="SUPFAM" id="SSF52540">
    <property type="entry name" value="P-loop containing nucleoside triphosphate hydrolases"/>
    <property type="match status" value="1"/>
</dbReference>
<evidence type="ECO:0000256" key="3">
    <source>
        <dbReference type="ARBA" id="ARBA00022741"/>
    </source>
</evidence>
<name>A0A250AX48_9GAMM</name>
<dbReference type="Gene3D" id="1.20.1560.10">
    <property type="entry name" value="ABC transporter type 1, transmembrane domain"/>
    <property type="match status" value="1"/>
</dbReference>
<feature type="transmembrane region" description="Helical" evidence="7">
    <location>
        <begin position="80"/>
        <end position="103"/>
    </location>
</feature>
<dbReference type="InterPro" id="IPR011527">
    <property type="entry name" value="ABC1_TM_dom"/>
</dbReference>
<keyword evidence="6 7" id="KW-0472">Membrane</keyword>
<accession>A0A250AX48</accession>
<dbReference type="Pfam" id="PF00664">
    <property type="entry name" value="ABC_membrane"/>
    <property type="match status" value="1"/>
</dbReference>
<evidence type="ECO:0000313" key="11">
    <source>
        <dbReference type="EMBL" id="ATA18540.1"/>
    </source>
</evidence>
<dbReference type="CDD" id="cd03228">
    <property type="entry name" value="ABCC_MRP_Like"/>
    <property type="match status" value="1"/>
</dbReference>
<feature type="transmembrane region" description="Helical" evidence="7">
    <location>
        <begin position="21"/>
        <end position="44"/>
    </location>
</feature>
<dbReference type="PROSITE" id="PS50929">
    <property type="entry name" value="ABC_TM1F"/>
    <property type="match status" value="1"/>
</dbReference>
<evidence type="ECO:0000256" key="1">
    <source>
        <dbReference type="ARBA" id="ARBA00004651"/>
    </source>
</evidence>
<dbReference type="KEGG" id="gqu:AWC35_03825"/>
<dbReference type="GO" id="GO:0140359">
    <property type="term" value="F:ABC-type transporter activity"/>
    <property type="evidence" value="ECO:0007669"/>
    <property type="project" value="InterPro"/>
</dbReference>
<evidence type="ECO:0000256" key="6">
    <source>
        <dbReference type="ARBA" id="ARBA00023136"/>
    </source>
</evidence>
<dbReference type="PANTHER" id="PTHR24221">
    <property type="entry name" value="ATP-BINDING CASSETTE SUB-FAMILY B"/>
    <property type="match status" value="1"/>
</dbReference>
<dbReference type="PROSITE" id="PS50893">
    <property type="entry name" value="ABC_TRANSPORTER_2"/>
    <property type="match status" value="1"/>
</dbReference>
<dbReference type="SUPFAM" id="SSF90123">
    <property type="entry name" value="ABC transporter transmembrane region"/>
    <property type="match status" value="1"/>
</dbReference>
<evidence type="ECO:0000256" key="4">
    <source>
        <dbReference type="ARBA" id="ARBA00022840"/>
    </source>
</evidence>
<keyword evidence="12" id="KW-1185">Reference proteome</keyword>
<dbReference type="RefSeq" id="WP_095845138.1">
    <property type="nucleotide sequence ID" value="NZ_CP014136.1"/>
</dbReference>
<reference evidence="11 12" key="1">
    <citation type="submission" date="2016-01" db="EMBL/GenBank/DDBJ databases">
        <authorList>
            <person name="Oliw E.H."/>
        </authorList>
    </citation>
    <scope>NUCLEOTIDE SEQUENCE [LARGE SCALE GENOMIC DNA]</scope>
    <source>
        <strain evidence="11 12">FRB97</strain>
    </source>
</reference>
<gene>
    <name evidence="11" type="ORF">AWC35_03825</name>
</gene>
<dbReference type="GO" id="GO:0005886">
    <property type="term" value="C:plasma membrane"/>
    <property type="evidence" value="ECO:0007669"/>
    <property type="project" value="UniProtKB-SubCell"/>
</dbReference>
<protein>
    <submittedName>
        <fullName evidence="11">ABC transporter</fullName>
    </submittedName>
</protein>
<dbReference type="InterPro" id="IPR017871">
    <property type="entry name" value="ABC_transporter-like_CS"/>
</dbReference>
<feature type="transmembrane region" description="Helical" evidence="7">
    <location>
        <begin position="56"/>
        <end position="73"/>
    </location>
</feature>
<dbReference type="GO" id="GO:0034040">
    <property type="term" value="F:ATPase-coupled lipid transmembrane transporter activity"/>
    <property type="evidence" value="ECO:0007669"/>
    <property type="project" value="TreeGrafter"/>
</dbReference>
<dbReference type="EMBL" id="CP014136">
    <property type="protein sequence ID" value="ATA18540.1"/>
    <property type="molecule type" value="Genomic_DNA"/>
</dbReference>
<evidence type="ECO:0000259" key="8">
    <source>
        <dbReference type="PROSITE" id="PS50097"/>
    </source>
</evidence>
<feature type="domain" description="BTB" evidence="8">
    <location>
        <begin position="92"/>
        <end position="160"/>
    </location>
</feature>
<evidence type="ECO:0000256" key="7">
    <source>
        <dbReference type="SAM" id="Phobius"/>
    </source>
</evidence>
<evidence type="ECO:0000259" key="9">
    <source>
        <dbReference type="PROSITE" id="PS50893"/>
    </source>
</evidence>
<evidence type="ECO:0000256" key="2">
    <source>
        <dbReference type="ARBA" id="ARBA00022692"/>
    </source>
</evidence>
<keyword evidence="5 7" id="KW-1133">Transmembrane helix</keyword>
<feature type="transmembrane region" description="Helical" evidence="7">
    <location>
        <begin position="279"/>
        <end position="299"/>
    </location>
</feature>
<evidence type="ECO:0000313" key="12">
    <source>
        <dbReference type="Proteomes" id="UP000217182"/>
    </source>
</evidence>
<dbReference type="GO" id="GO:0016887">
    <property type="term" value="F:ATP hydrolysis activity"/>
    <property type="evidence" value="ECO:0007669"/>
    <property type="project" value="InterPro"/>
</dbReference>
<dbReference type="PROSITE" id="PS50097">
    <property type="entry name" value="BTB"/>
    <property type="match status" value="1"/>
</dbReference>
<comment type="subcellular location">
    <subcellularLocation>
        <location evidence="1">Cell membrane</location>
        <topology evidence="1">Multi-pass membrane protein</topology>
    </subcellularLocation>
</comment>
<evidence type="ECO:0000259" key="10">
    <source>
        <dbReference type="PROSITE" id="PS50929"/>
    </source>
</evidence>
<dbReference type="GO" id="GO:0005524">
    <property type="term" value="F:ATP binding"/>
    <property type="evidence" value="ECO:0007669"/>
    <property type="project" value="UniProtKB-KW"/>
</dbReference>
<feature type="transmembrane region" description="Helical" evidence="7">
    <location>
        <begin position="249"/>
        <end position="273"/>
    </location>
</feature>
<evidence type="ECO:0000256" key="5">
    <source>
        <dbReference type="ARBA" id="ARBA00022989"/>
    </source>
</evidence>
<dbReference type="Pfam" id="PF00005">
    <property type="entry name" value="ABC_tran"/>
    <property type="match status" value="1"/>
</dbReference>
<proteinExistence type="predicted"/>